<organism evidence="2">
    <name type="scientific">Alexandrium monilatum</name>
    <dbReference type="NCBI Taxonomy" id="311494"/>
    <lineage>
        <taxon>Eukaryota</taxon>
        <taxon>Sar</taxon>
        <taxon>Alveolata</taxon>
        <taxon>Dinophyceae</taxon>
        <taxon>Gonyaulacales</taxon>
        <taxon>Pyrocystaceae</taxon>
        <taxon>Alexandrium</taxon>
    </lineage>
</organism>
<feature type="compositionally biased region" description="Polar residues" evidence="1">
    <location>
        <begin position="200"/>
        <end position="213"/>
    </location>
</feature>
<evidence type="ECO:0000256" key="1">
    <source>
        <dbReference type="SAM" id="MobiDB-lite"/>
    </source>
</evidence>
<accession>A0A7S4VAL0</accession>
<protein>
    <submittedName>
        <fullName evidence="2">Uncharacterized protein</fullName>
    </submittedName>
</protein>
<proteinExistence type="predicted"/>
<name>A0A7S4VAL0_9DINO</name>
<reference evidence="2" key="1">
    <citation type="submission" date="2021-01" db="EMBL/GenBank/DDBJ databases">
        <authorList>
            <person name="Corre E."/>
            <person name="Pelletier E."/>
            <person name="Niang G."/>
            <person name="Scheremetjew M."/>
            <person name="Finn R."/>
            <person name="Kale V."/>
            <person name="Holt S."/>
            <person name="Cochrane G."/>
            <person name="Meng A."/>
            <person name="Brown T."/>
            <person name="Cohen L."/>
        </authorList>
    </citation>
    <scope>NUCLEOTIDE SEQUENCE</scope>
    <source>
        <strain evidence="2">CCMP3105</strain>
    </source>
</reference>
<dbReference type="EMBL" id="HBNR01019406">
    <property type="protein sequence ID" value="CAE4573245.1"/>
    <property type="molecule type" value="Transcribed_RNA"/>
</dbReference>
<feature type="region of interest" description="Disordered" evidence="1">
    <location>
        <begin position="168"/>
        <end position="214"/>
    </location>
</feature>
<feature type="region of interest" description="Disordered" evidence="1">
    <location>
        <begin position="257"/>
        <end position="278"/>
    </location>
</feature>
<dbReference type="AlphaFoldDB" id="A0A7S4VAL0"/>
<feature type="region of interest" description="Disordered" evidence="1">
    <location>
        <begin position="43"/>
        <end position="80"/>
    </location>
</feature>
<gene>
    <name evidence="2" type="ORF">AMON00008_LOCUS12864</name>
</gene>
<feature type="compositionally biased region" description="Low complexity" evidence="1">
    <location>
        <begin position="173"/>
        <end position="185"/>
    </location>
</feature>
<evidence type="ECO:0000313" key="2">
    <source>
        <dbReference type="EMBL" id="CAE4573245.1"/>
    </source>
</evidence>
<sequence length="278" mass="29159">MNKVLHCCHGMFEPQQGQGHWICSTRSAGAGAKMDEEVISDEAVGSMGDDGKGGSRSGARGRPGPPVPIGGPGAAEDEKETAKQRLQRLIRDFAHDAVGRGLPVEASCQTLAVTAECNGTMEAKLRVDRKLSRLELWSHGGAGGEHCVMKVPLQQVKQIYKLKGAEPGDVTEADGAAGGARAEASSSKDETGADADEGSRQANGSLPSASPRGNTALCVVRRPTANGALPDLRLTFESVAVRDRAYTCLRIFQMSVDQSNDGQSREAESDVTGNDSSV</sequence>